<evidence type="ECO:0000313" key="2">
    <source>
        <dbReference type="Proteomes" id="UP000199223"/>
    </source>
</evidence>
<proteinExistence type="predicted"/>
<evidence type="ECO:0000313" key="1">
    <source>
        <dbReference type="EMBL" id="SEI68441.1"/>
    </source>
</evidence>
<dbReference type="AlphaFoldDB" id="A0A1H6SKZ4"/>
<dbReference type="Proteomes" id="UP000199223">
    <property type="component" value="Unassembled WGS sequence"/>
</dbReference>
<reference evidence="2" key="1">
    <citation type="submission" date="2016-10" db="EMBL/GenBank/DDBJ databases">
        <authorList>
            <person name="Varghese N."/>
            <person name="Submissions S."/>
        </authorList>
    </citation>
    <scope>NUCLEOTIDE SEQUENCE [LARGE SCALE GENOMIC DNA]</scope>
    <source>
        <strain evidence="2">CGMCC 1.10218</strain>
    </source>
</reference>
<organism evidence="1 2">
    <name type="scientific">Deinococcus reticulitermitis</name>
    <dbReference type="NCBI Taxonomy" id="856736"/>
    <lineage>
        <taxon>Bacteria</taxon>
        <taxon>Thermotogati</taxon>
        <taxon>Deinococcota</taxon>
        <taxon>Deinococci</taxon>
        <taxon>Deinococcales</taxon>
        <taxon>Deinococcaceae</taxon>
        <taxon>Deinococcus</taxon>
    </lineage>
</organism>
<name>A0A1H6SKZ4_9DEIO</name>
<sequence>MRRAPLLVFALGVLIAALARTLGLAGTLLALLMLAAAADHFWPLEADDETQ</sequence>
<dbReference type="EMBL" id="FNZA01000001">
    <property type="protein sequence ID" value="SEI68441.1"/>
    <property type="molecule type" value="Genomic_DNA"/>
</dbReference>
<accession>A0A1H6SKZ4</accession>
<protein>
    <submittedName>
        <fullName evidence="1">Uncharacterized protein</fullName>
    </submittedName>
</protein>
<gene>
    <name evidence="1" type="ORF">SAMN04488058_101335</name>
</gene>
<dbReference type="RefSeq" id="WP_177182981.1">
    <property type="nucleotide sequence ID" value="NZ_FNZA01000001.1"/>
</dbReference>
<keyword evidence="2" id="KW-1185">Reference proteome</keyword>